<name>A0ABN2PLX1_9MICC</name>
<evidence type="ECO:0000256" key="1">
    <source>
        <dbReference type="ARBA" id="ARBA00009943"/>
    </source>
</evidence>
<keyword evidence="2" id="KW-0808">Transferase</keyword>
<proteinExistence type="inferred from homology"/>
<evidence type="ECO:0000313" key="8">
    <source>
        <dbReference type="Proteomes" id="UP001500784"/>
    </source>
</evidence>
<dbReference type="SUPFAM" id="SSF55729">
    <property type="entry name" value="Acyl-CoA N-acyltransferases (Nat)"/>
    <property type="match status" value="2"/>
</dbReference>
<evidence type="ECO:0000256" key="6">
    <source>
        <dbReference type="ARBA" id="ARBA00023316"/>
    </source>
</evidence>
<organism evidence="7 8">
    <name type="scientific">Arthrobacter gandavensis</name>
    <dbReference type="NCBI Taxonomy" id="169960"/>
    <lineage>
        <taxon>Bacteria</taxon>
        <taxon>Bacillati</taxon>
        <taxon>Actinomycetota</taxon>
        <taxon>Actinomycetes</taxon>
        <taxon>Micrococcales</taxon>
        <taxon>Micrococcaceae</taxon>
        <taxon>Arthrobacter</taxon>
    </lineage>
</organism>
<dbReference type="InterPro" id="IPR050644">
    <property type="entry name" value="PG_Glycine_Bridge_Synth"/>
</dbReference>
<dbReference type="Proteomes" id="UP001500784">
    <property type="component" value="Unassembled WGS sequence"/>
</dbReference>
<protein>
    <recommendedName>
        <fullName evidence="9">Methicillin resistance protein</fullName>
    </recommendedName>
</protein>
<dbReference type="PROSITE" id="PS51191">
    <property type="entry name" value="FEMABX"/>
    <property type="match status" value="1"/>
</dbReference>
<evidence type="ECO:0000313" key="7">
    <source>
        <dbReference type="EMBL" id="GAA1924733.1"/>
    </source>
</evidence>
<dbReference type="PANTHER" id="PTHR36174">
    <property type="entry name" value="LIPID II:GLYCINE GLYCYLTRANSFERASE"/>
    <property type="match status" value="1"/>
</dbReference>
<dbReference type="InterPro" id="IPR016181">
    <property type="entry name" value="Acyl_CoA_acyltransferase"/>
</dbReference>
<keyword evidence="3" id="KW-0133">Cell shape</keyword>
<dbReference type="EMBL" id="BAAALV010000008">
    <property type="protein sequence ID" value="GAA1924733.1"/>
    <property type="molecule type" value="Genomic_DNA"/>
</dbReference>
<reference evidence="7 8" key="1">
    <citation type="journal article" date="2019" name="Int. J. Syst. Evol. Microbiol.">
        <title>The Global Catalogue of Microorganisms (GCM) 10K type strain sequencing project: providing services to taxonomists for standard genome sequencing and annotation.</title>
        <authorList>
            <consortium name="The Broad Institute Genomics Platform"/>
            <consortium name="The Broad Institute Genome Sequencing Center for Infectious Disease"/>
            <person name="Wu L."/>
            <person name="Ma J."/>
        </authorList>
    </citation>
    <scope>NUCLEOTIDE SEQUENCE [LARGE SCALE GENOMIC DNA]</scope>
    <source>
        <strain evidence="7 8">JCM 13316</strain>
    </source>
</reference>
<sequence length="358" mass="41085">MRDFSARLATADEVADWDKLVQSNPNGGNVLQSAAYAEVKSHHGWNPIHVVLSCPEYTSYNLVIEKKVPLLGSLWYLIKGPDAAAAEDVSAMAQALGRFIKQTRRRVFALKVEPDIVDSEEVRELFTSAGFVKTFNLQPNDSTALLDTTPDTEQILKNISSRARNAVRRAIREGADVRRVDPTEENMRTMYKLMSHIEDRSDARMRSYEYYHRFWSNFVDAGQGRFYFAFDEDGEPNVGAFVIAYGKKGTYKDGGSKPRRNQYGDSHLVQWTALTELKEDFGIEEYDFCGTPPSSELKNKEHPHHGLGLFKTSFSKTVTDFTGCWDVVLDPLRYRMWNTIGERVTRQVYWRRHHQPFY</sequence>
<evidence type="ECO:0000256" key="2">
    <source>
        <dbReference type="ARBA" id="ARBA00022679"/>
    </source>
</evidence>
<evidence type="ECO:0000256" key="5">
    <source>
        <dbReference type="ARBA" id="ARBA00023315"/>
    </source>
</evidence>
<evidence type="ECO:0000256" key="3">
    <source>
        <dbReference type="ARBA" id="ARBA00022960"/>
    </source>
</evidence>
<keyword evidence="8" id="KW-1185">Reference proteome</keyword>
<evidence type="ECO:0008006" key="9">
    <source>
        <dbReference type="Google" id="ProtNLM"/>
    </source>
</evidence>
<dbReference type="InterPro" id="IPR003447">
    <property type="entry name" value="FEMABX"/>
</dbReference>
<keyword evidence="6" id="KW-0961">Cell wall biogenesis/degradation</keyword>
<dbReference type="PANTHER" id="PTHR36174:SF1">
    <property type="entry name" value="LIPID II:GLYCINE GLYCYLTRANSFERASE"/>
    <property type="match status" value="1"/>
</dbReference>
<dbReference type="Gene3D" id="3.40.630.30">
    <property type="match status" value="2"/>
</dbReference>
<keyword evidence="4" id="KW-0573">Peptidoglycan synthesis</keyword>
<keyword evidence="5" id="KW-0012">Acyltransferase</keyword>
<dbReference type="Pfam" id="PF02388">
    <property type="entry name" value="FemAB"/>
    <property type="match status" value="2"/>
</dbReference>
<comment type="similarity">
    <text evidence="1">Belongs to the FemABX family.</text>
</comment>
<gene>
    <name evidence="7" type="ORF">GCM10009688_32270</name>
</gene>
<evidence type="ECO:0000256" key="4">
    <source>
        <dbReference type="ARBA" id="ARBA00022984"/>
    </source>
</evidence>
<comment type="caution">
    <text evidence="7">The sequence shown here is derived from an EMBL/GenBank/DDBJ whole genome shotgun (WGS) entry which is preliminary data.</text>
</comment>
<accession>A0ABN2PLX1</accession>
<dbReference type="RefSeq" id="WP_152229489.1">
    <property type="nucleotide sequence ID" value="NZ_BAAALV010000008.1"/>
</dbReference>